<evidence type="ECO:0000313" key="2">
    <source>
        <dbReference type="Proteomes" id="UP000276133"/>
    </source>
</evidence>
<reference evidence="1 2" key="1">
    <citation type="journal article" date="2018" name="Sci. Rep.">
        <title>Genomic signatures of local adaptation to the degree of environmental predictability in rotifers.</title>
        <authorList>
            <person name="Franch-Gras L."/>
            <person name="Hahn C."/>
            <person name="Garcia-Roger E.M."/>
            <person name="Carmona M.J."/>
            <person name="Serra M."/>
            <person name="Gomez A."/>
        </authorList>
    </citation>
    <scope>NUCLEOTIDE SEQUENCE [LARGE SCALE GENOMIC DNA]</scope>
    <source>
        <strain evidence="1">HYR1</strain>
    </source>
</reference>
<organism evidence="1 2">
    <name type="scientific">Brachionus plicatilis</name>
    <name type="common">Marine rotifer</name>
    <name type="synonym">Brachionus muelleri</name>
    <dbReference type="NCBI Taxonomy" id="10195"/>
    <lineage>
        <taxon>Eukaryota</taxon>
        <taxon>Metazoa</taxon>
        <taxon>Spiralia</taxon>
        <taxon>Gnathifera</taxon>
        <taxon>Rotifera</taxon>
        <taxon>Eurotatoria</taxon>
        <taxon>Monogononta</taxon>
        <taxon>Pseudotrocha</taxon>
        <taxon>Ploima</taxon>
        <taxon>Brachionidae</taxon>
        <taxon>Brachionus</taxon>
    </lineage>
</organism>
<protein>
    <submittedName>
        <fullName evidence="1">Uncharacterized protein</fullName>
    </submittedName>
</protein>
<accession>A0A3M7SYT8</accession>
<dbReference type="EMBL" id="REGN01000570">
    <property type="protein sequence ID" value="RNA40902.1"/>
    <property type="molecule type" value="Genomic_DNA"/>
</dbReference>
<name>A0A3M7SYT8_BRAPC</name>
<evidence type="ECO:0000313" key="1">
    <source>
        <dbReference type="EMBL" id="RNA40902.1"/>
    </source>
</evidence>
<dbReference type="Proteomes" id="UP000276133">
    <property type="component" value="Unassembled WGS sequence"/>
</dbReference>
<gene>
    <name evidence="1" type="ORF">BpHYR1_010730</name>
</gene>
<keyword evidence="2" id="KW-1185">Reference proteome</keyword>
<proteinExistence type="predicted"/>
<dbReference type="AlphaFoldDB" id="A0A3M7SYT8"/>
<comment type="caution">
    <text evidence="1">The sequence shown here is derived from an EMBL/GenBank/DDBJ whole genome shotgun (WGS) entry which is preliminary data.</text>
</comment>
<sequence length="88" mass="10060">MFLKRRLRNFSFCRAKNSFVQINTILHSILANGIAGKNNPKPNYILAGTEINTLTSERDLGVIIWSDGNFDDHFSRTVSNANHNWGYF</sequence>